<evidence type="ECO:0000256" key="5">
    <source>
        <dbReference type="ARBA" id="ARBA00038359"/>
    </source>
</evidence>
<protein>
    <recommendedName>
        <fullName evidence="7">Rhodopsin domain-containing protein</fullName>
    </recommendedName>
</protein>
<dbReference type="Proteomes" id="UP000578531">
    <property type="component" value="Unassembled WGS sequence"/>
</dbReference>
<reference evidence="8 9" key="1">
    <citation type="journal article" date="2020" name="Genomics">
        <title>Complete, high-quality genomes from long-read metagenomic sequencing of two wolf lichen thalli reveals enigmatic genome architecture.</title>
        <authorList>
            <person name="McKenzie S.K."/>
            <person name="Walston R.F."/>
            <person name="Allen J.L."/>
        </authorList>
    </citation>
    <scope>NUCLEOTIDE SEQUENCE [LARGE SCALE GENOMIC DNA]</scope>
    <source>
        <strain evidence="8">WasteWater2</strain>
    </source>
</reference>
<dbReference type="PANTHER" id="PTHR33048">
    <property type="entry name" value="PTH11-LIKE INTEGRAL MEMBRANE PROTEIN (AFU_ORTHOLOGUE AFUA_5G11245)"/>
    <property type="match status" value="1"/>
</dbReference>
<feature type="transmembrane region" description="Helical" evidence="6">
    <location>
        <begin position="175"/>
        <end position="199"/>
    </location>
</feature>
<feature type="transmembrane region" description="Helical" evidence="6">
    <location>
        <begin position="95"/>
        <end position="121"/>
    </location>
</feature>
<accession>A0A8H6FW70</accession>
<comment type="caution">
    <text evidence="8">The sequence shown here is derived from an EMBL/GenBank/DDBJ whole genome shotgun (WGS) entry which is preliminary data.</text>
</comment>
<feature type="domain" description="Rhodopsin" evidence="7">
    <location>
        <begin position="40"/>
        <end position="199"/>
    </location>
</feature>
<evidence type="ECO:0000256" key="4">
    <source>
        <dbReference type="ARBA" id="ARBA00023136"/>
    </source>
</evidence>
<sequence>MANEAPPTGEPGFNLQADQGDRIRASNIAFIIIPTVFVVLRLVSRKISRAGYWWDDLLIVLALLLSYVLPILNLISIPRGFGRHIWILPLDATSMFLQTLWVFELFFGLTICFNKLSILAFYRRIFPIAQLRIVLLIMTAVVLCFTVTFVMIVIFQCVPIHAFWDVEDRVHARCVNVNLLFLVAGGVNCALDALIVFMVQP</sequence>
<dbReference type="AlphaFoldDB" id="A0A8H6FW70"/>
<keyword evidence="3 6" id="KW-1133">Transmembrane helix</keyword>
<dbReference type="OrthoDB" id="10017208at2759"/>
<evidence type="ECO:0000259" key="7">
    <source>
        <dbReference type="Pfam" id="PF20684"/>
    </source>
</evidence>
<evidence type="ECO:0000256" key="1">
    <source>
        <dbReference type="ARBA" id="ARBA00004141"/>
    </source>
</evidence>
<comment type="subcellular location">
    <subcellularLocation>
        <location evidence="1">Membrane</location>
        <topology evidence="1">Multi-pass membrane protein</topology>
    </subcellularLocation>
</comment>
<dbReference type="RefSeq" id="XP_037165300.1">
    <property type="nucleotide sequence ID" value="XM_037308040.1"/>
</dbReference>
<comment type="similarity">
    <text evidence="5">Belongs to the SAT4 family.</text>
</comment>
<dbReference type="EMBL" id="JACCJC010000022">
    <property type="protein sequence ID" value="KAF6235933.1"/>
    <property type="molecule type" value="Genomic_DNA"/>
</dbReference>
<evidence type="ECO:0000313" key="8">
    <source>
        <dbReference type="EMBL" id="KAF6235933.1"/>
    </source>
</evidence>
<gene>
    <name evidence="8" type="ORF">HO173_006129</name>
</gene>
<feature type="transmembrane region" description="Helical" evidence="6">
    <location>
        <begin position="56"/>
        <end position="75"/>
    </location>
</feature>
<proteinExistence type="inferred from homology"/>
<evidence type="ECO:0000256" key="2">
    <source>
        <dbReference type="ARBA" id="ARBA00022692"/>
    </source>
</evidence>
<dbReference type="GO" id="GO:0016020">
    <property type="term" value="C:membrane"/>
    <property type="evidence" value="ECO:0007669"/>
    <property type="project" value="UniProtKB-SubCell"/>
</dbReference>
<evidence type="ECO:0000313" key="9">
    <source>
        <dbReference type="Proteomes" id="UP000578531"/>
    </source>
</evidence>
<dbReference type="PANTHER" id="PTHR33048:SF47">
    <property type="entry name" value="INTEGRAL MEMBRANE PROTEIN-RELATED"/>
    <property type="match status" value="1"/>
</dbReference>
<keyword evidence="4 6" id="KW-0472">Membrane</keyword>
<keyword evidence="2 6" id="KW-0812">Transmembrane</keyword>
<feature type="transmembrane region" description="Helical" evidence="6">
    <location>
        <begin position="133"/>
        <end position="155"/>
    </location>
</feature>
<dbReference type="InterPro" id="IPR049326">
    <property type="entry name" value="Rhodopsin_dom_fungi"/>
</dbReference>
<dbReference type="GeneID" id="59287790"/>
<dbReference type="Pfam" id="PF20684">
    <property type="entry name" value="Fung_rhodopsin"/>
    <property type="match status" value="1"/>
</dbReference>
<evidence type="ECO:0000256" key="6">
    <source>
        <dbReference type="SAM" id="Phobius"/>
    </source>
</evidence>
<name>A0A8H6FW70_9LECA</name>
<organism evidence="8 9">
    <name type="scientific">Letharia columbiana</name>
    <dbReference type="NCBI Taxonomy" id="112416"/>
    <lineage>
        <taxon>Eukaryota</taxon>
        <taxon>Fungi</taxon>
        <taxon>Dikarya</taxon>
        <taxon>Ascomycota</taxon>
        <taxon>Pezizomycotina</taxon>
        <taxon>Lecanoromycetes</taxon>
        <taxon>OSLEUM clade</taxon>
        <taxon>Lecanoromycetidae</taxon>
        <taxon>Lecanorales</taxon>
        <taxon>Lecanorineae</taxon>
        <taxon>Parmeliaceae</taxon>
        <taxon>Letharia</taxon>
    </lineage>
</organism>
<keyword evidence="9" id="KW-1185">Reference proteome</keyword>
<evidence type="ECO:0000256" key="3">
    <source>
        <dbReference type="ARBA" id="ARBA00022989"/>
    </source>
</evidence>
<dbReference type="InterPro" id="IPR052337">
    <property type="entry name" value="SAT4-like"/>
</dbReference>
<feature type="transmembrane region" description="Helical" evidence="6">
    <location>
        <begin position="25"/>
        <end position="44"/>
    </location>
</feature>